<keyword evidence="3" id="KW-0963">Cytoplasm</keyword>
<proteinExistence type="predicted"/>
<dbReference type="EC" id="3.4.19.12" evidence="3"/>
<keyword evidence="2 3" id="KW-0378">Hydrolase</keyword>
<protein>
    <recommendedName>
        <fullName evidence="3">Ubiquitin thioesterase OTU</fullName>
        <ecNumber evidence="3">3.4.19.12</ecNumber>
    </recommendedName>
</protein>
<dbReference type="SUPFAM" id="SSF54001">
    <property type="entry name" value="Cysteine proteinases"/>
    <property type="match status" value="1"/>
</dbReference>
<evidence type="ECO:0000256" key="3">
    <source>
        <dbReference type="RuleBase" id="RU367104"/>
    </source>
</evidence>
<dbReference type="GO" id="GO:0036503">
    <property type="term" value="P:ERAD pathway"/>
    <property type="evidence" value="ECO:0007669"/>
    <property type="project" value="TreeGrafter"/>
</dbReference>
<organism evidence="6 7">
    <name type="scientific">Rhodosorus marinus</name>
    <dbReference type="NCBI Taxonomy" id="101924"/>
    <lineage>
        <taxon>Eukaryota</taxon>
        <taxon>Rhodophyta</taxon>
        <taxon>Stylonematophyceae</taxon>
        <taxon>Stylonematales</taxon>
        <taxon>Stylonemataceae</taxon>
        <taxon>Rhodosorus</taxon>
    </lineage>
</organism>
<evidence type="ECO:0000259" key="5">
    <source>
        <dbReference type="PROSITE" id="PS50802"/>
    </source>
</evidence>
<dbReference type="PANTHER" id="PTHR13312:SF6">
    <property type="entry name" value="UBIQUITIN THIOESTERASE OTU"/>
    <property type="match status" value="1"/>
</dbReference>
<dbReference type="CDD" id="cd22746">
    <property type="entry name" value="OTU_plant_OTU3_4-like"/>
    <property type="match status" value="1"/>
</dbReference>
<feature type="compositionally biased region" description="Basic and acidic residues" evidence="4">
    <location>
        <begin position="1"/>
        <end position="30"/>
    </location>
</feature>
<evidence type="ECO:0000313" key="6">
    <source>
        <dbReference type="EMBL" id="KAJ8908223.1"/>
    </source>
</evidence>
<keyword evidence="3" id="KW-0788">Thiol protease</keyword>
<evidence type="ECO:0000256" key="4">
    <source>
        <dbReference type="SAM" id="MobiDB-lite"/>
    </source>
</evidence>
<dbReference type="GO" id="GO:0030968">
    <property type="term" value="P:endoplasmic reticulum unfolded protein response"/>
    <property type="evidence" value="ECO:0007669"/>
    <property type="project" value="TreeGrafter"/>
</dbReference>
<dbReference type="EMBL" id="JAMWBK010000002">
    <property type="protein sequence ID" value="KAJ8908223.1"/>
    <property type="molecule type" value="Genomic_DNA"/>
</dbReference>
<comment type="catalytic activity">
    <reaction evidence="1 3">
        <text>Thiol-dependent hydrolysis of ester, thioester, amide, peptide and isopeptide bonds formed by the C-terminal Gly of ubiquitin (a 76-residue protein attached to proteins as an intracellular targeting signal).</text>
        <dbReference type="EC" id="3.4.19.12"/>
    </reaction>
</comment>
<dbReference type="PANTHER" id="PTHR13312">
    <property type="entry name" value="HIV-INDUCED PROTEIN-7-LIKE PROTEASE"/>
    <property type="match status" value="1"/>
</dbReference>
<dbReference type="PROSITE" id="PS50802">
    <property type="entry name" value="OTU"/>
    <property type="match status" value="1"/>
</dbReference>
<feature type="region of interest" description="Disordered" evidence="4">
    <location>
        <begin position="1"/>
        <end position="36"/>
    </location>
</feature>
<dbReference type="GO" id="GO:0016579">
    <property type="term" value="P:protein deubiquitination"/>
    <property type="evidence" value="ECO:0007669"/>
    <property type="project" value="TreeGrafter"/>
</dbReference>
<evidence type="ECO:0000313" key="7">
    <source>
        <dbReference type="Proteomes" id="UP001157974"/>
    </source>
</evidence>
<comment type="function">
    <text evidence="3">Hydrolase that can remove conjugated ubiquitin from proteins and may therefore play an important regulatory role at the level of protein turnover by preventing degradation.</text>
</comment>
<evidence type="ECO:0000256" key="1">
    <source>
        <dbReference type="ARBA" id="ARBA00000707"/>
    </source>
</evidence>
<dbReference type="AlphaFoldDB" id="A0AAV8V000"/>
<dbReference type="InterPro" id="IPR038765">
    <property type="entry name" value="Papain-like_cys_pep_sf"/>
</dbReference>
<comment type="caution">
    <text evidence="6">The sequence shown here is derived from an EMBL/GenBank/DDBJ whole genome shotgun (WGS) entry which is preliminary data.</text>
</comment>
<gene>
    <name evidence="6" type="ORF">NDN08_008314</name>
</gene>
<dbReference type="Gene3D" id="3.90.70.80">
    <property type="match status" value="1"/>
</dbReference>
<dbReference type="GO" id="GO:0005829">
    <property type="term" value="C:cytosol"/>
    <property type="evidence" value="ECO:0007669"/>
    <property type="project" value="TreeGrafter"/>
</dbReference>
<dbReference type="GO" id="GO:0005634">
    <property type="term" value="C:nucleus"/>
    <property type="evidence" value="ECO:0007669"/>
    <property type="project" value="TreeGrafter"/>
</dbReference>
<dbReference type="GO" id="GO:0004843">
    <property type="term" value="F:cysteine-type deubiquitinase activity"/>
    <property type="evidence" value="ECO:0007669"/>
    <property type="project" value="UniProtKB-UniRule"/>
</dbReference>
<reference evidence="6 7" key="1">
    <citation type="journal article" date="2023" name="Nat. Commun.">
        <title>Origin of minicircular mitochondrial genomes in red algae.</title>
        <authorList>
            <person name="Lee Y."/>
            <person name="Cho C.H."/>
            <person name="Lee Y.M."/>
            <person name="Park S.I."/>
            <person name="Yang J.H."/>
            <person name="West J.A."/>
            <person name="Bhattacharya D."/>
            <person name="Yoon H.S."/>
        </authorList>
    </citation>
    <scope>NUCLEOTIDE SEQUENCE [LARGE SCALE GENOMIC DNA]</scope>
    <source>
        <strain evidence="6 7">CCMP1338</strain>
        <tissue evidence="6">Whole cell</tissue>
    </source>
</reference>
<sequence length="524" mass="59037">MEHEPVSGSYDKAHMDAQKKAAEQNSRADHLGVTPMSDNYDNKVALSNDGKLVITTETGEGKDKKSVLRETWVEMKALDQKIAQNWLRYTGPADYTTIIEILEDRAKLLELVGKYRNEGGNLRDPVMQKLLNRADVTNTKLASVTETLEAEIDGLQRRELELKKMWALVKQADDIHGVDLMRNELGELIIEVKMYKSRWENALDTRLKEKLREVETAVETMNEETKEDDEDGTFPSSGVMLKQVATPSFRATRRSIGRVLSLRTEDDPEGPDASFRLASKRINTLELLAGMVEPGGTERFQSAIFADQGRRSSRPNSAAGLVPAASFSAQLYQTVNRRDGDVQDVGNKLVVSRVRGDGRCLFRSVARGQHYLHTGLRDWNENKERTEADRLRGKVVEELRKHRELLISFCVVDGEFNRYCQIMSDPKTFGGEPELLMLALIVHTPISVYLSSRSGYSQIQVYGRQYTTDPINILYKDALCASARGGTYTLDAALSNDFPAPLENSKELGIRRRCKPVVTENQFQ</sequence>
<keyword evidence="3" id="KW-0645">Protease</keyword>
<comment type="subcellular location">
    <subcellularLocation>
        <location evidence="3">Cytoplasm</location>
    </subcellularLocation>
</comment>
<dbReference type="InterPro" id="IPR003323">
    <property type="entry name" value="OTU_dom"/>
</dbReference>
<accession>A0AAV8V000</accession>
<keyword evidence="7" id="KW-1185">Reference proteome</keyword>
<name>A0AAV8V000_9RHOD</name>
<evidence type="ECO:0000256" key="2">
    <source>
        <dbReference type="ARBA" id="ARBA00022801"/>
    </source>
</evidence>
<feature type="domain" description="OTU" evidence="5">
    <location>
        <begin position="349"/>
        <end position="524"/>
    </location>
</feature>
<dbReference type="Proteomes" id="UP001157974">
    <property type="component" value="Unassembled WGS sequence"/>
</dbReference>
<dbReference type="Pfam" id="PF02338">
    <property type="entry name" value="OTU"/>
    <property type="match status" value="1"/>
</dbReference>
<keyword evidence="3" id="KW-0833">Ubl conjugation pathway</keyword>